<evidence type="ECO:0000256" key="7">
    <source>
        <dbReference type="ARBA" id="ARBA00023163"/>
    </source>
</evidence>
<dbReference type="InterPro" id="IPR056884">
    <property type="entry name" value="NPHP3-like_N"/>
</dbReference>
<evidence type="ECO:0000256" key="8">
    <source>
        <dbReference type="ARBA" id="ARBA00023242"/>
    </source>
</evidence>
<evidence type="ECO:0000256" key="4">
    <source>
        <dbReference type="ARBA" id="ARBA00022771"/>
    </source>
</evidence>
<comment type="subcellular location">
    <subcellularLocation>
        <location evidence="1">Nucleus</location>
    </subcellularLocation>
</comment>
<name>A0A8H5F6R7_9AGAR</name>
<keyword evidence="4 9" id="KW-0863">Zinc-finger</keyword>
<keyword evidence="8" id="KW-0539">Nucleus</keyword>
<keyword evidence="13" id="KW-1185">Reference proteome</keyword>
<evidence type="ECO:0000256" key="1">
    <source>
        <dbReference type="ARBA" id="ARBA00004123"/>
    </source>
</evidence>
<feature type="compositionally biased region" description="Basic residues" evidence="10">
    <location>
        <begin position="134"/>
        <end position="149"/>
    </location>
</feature>
<dbReference type="GO" id="GO:0005634">
    <property type="term" value="C:nucleus"/>
    <property type="evidence" value="ECO:0007669"/>
    <property type="project" value="UniProtKB-SubCell"/>
</dbReference>
<dbReference type="OrthoDB" id="2790258at2759"/>
<feature type="compositionally biased region" description="Polar residues" evidence="10">
    <location>
        <begin position="14"/>
        <end position="38"/>
    </location>
</feature>
<evidence type="ECO:0000256" key="9">
    <source>
        <dbReference type="PROSITE-ProRule" id="PRU00027"/>
    </source>
</evidence>
<feature type="region of interest" description="Disordered" evidence="10">
    <location>
        <begin position="851"/>
        <end position="876"/>
    </location>
</feature>
<dbReference type="InterPro" id="IPR012337">
    <property type="entry name" value="RNaseH-like_sf"/>
</dbReference>
<keyword evidence="6" id="KW-0805">Transcription regulation</keyword>
<dbReference type="GO" id="GO:0008270">
    <property type="term" value="F:zinc ion binding"/>
    <property type="evidence" value="ECO:0007669"/>
    <property type="project" value="UniProtKB-KW"/>
</dbReference>
<dbReference type="PROSITE" id="PS50808">
    <property type="entry name" value="ZF_BED"/>
    <property type="match status" value="1"/>
</dbReference>
<evidence type="ECO:0000256" key="5">
    <source>
        <dbReference type="ARBA" id="ARBA00022833"/>
    </source>
</evidence>
<evidence type="ECO:0000256" key="6">
    <source>
        <dbReference type="ARBA" id="ARBA00023015"/>
    </source>
</evidence>
<gene>
    <name evidence="12" type="ORF">D9611_000974</name>
</gene>
<dbReference type="Gene3D" id="3.40.50.300">
    <property type="entry name" value="P-loop containing nucleotide triphosphate hydrolases"/>
    <property type="match status" value="1"/>
</dbReference>
<keyword evidence="5" id="KW-0862">Zinc</keyword>
<dbReference type="InterPro" id="IPR052035">
    <property type="entry name" value="ZnF_BED_domain_contain"/>
</dbReference>
<dbReference type="GO" id="GO:0003677">
    <property type="term" value="F:DNA binding"/>
    <property type="evidence" value="ECO:0007669"/>
    <property type="project" value="InterPro"/>
</dbReference>
<evidence type="ECO:0000256" key="2">
    <source>
        <dbReference type="ARBA" id="ARBA00022723"/>
    </source>
</evidence>
<dbReference type="AlphaFoldDB" id="A0A8H5F6R7"/>
<protein>
    <recommendedName>
        <fullName evidence="11">BED-type domain-containing protein</fullName>
    </recommendedName>
</protein>
<evidence type="ECO:0000259" key="11">
    <source>
        <dbReference type="PROSITE" id="PS50808"/>
    </source>
</evidence>
<dbReference type="SUPFAM" id="SSF52540">
    <property type="entry name" value="P-loop containing nucleoside triphosphate hydrolases"/>
    <property type="match status" value="1"/>
</dbReference>
<accession>A0A8H5F6R7</accession>
<comment type="caution">
    <text evidence="12">The sequence shown here is derived from an EMBL/GenBank/DDBJ whole genome shotgun (WGS) entry which is preliminary data.</text>
</comment>
<dbReference type="EMBL" id="JAACJK010000163">
    <property type="protein sequence ID" value="KAF5325870.1"/>
    <property type="molecule type" value="Genomic_DNA"/>
</dbReference>
<dbReference type="InterPro" id="IPR027417">
    <property type="entry name" value="P-loop_NTPase"/>
</dbReference>
<evidence type="ECO:0000256" key="10">
    <source>
        <dbReference type="SAM" id="MobiDB-lite"/>
    </source>
</evidence>
<dbReference type="InterPro" id="IPR003656">
    <property type="entry name" value="Znf_BED"/>
</dbReference>
<dbReference type="Proteomes" id="UP000541558">
    <property type="component" value="Unassembled WGS sequence"/>
</dbReference>
<feature type="compositionally biased region" description="Polar residues" evidence="10">
    <location>
        <begin position="102"/>
        <end position="111"/>
    </location>
</feature>
<feature type="domain" description="BED-type" evidence="11">
    <location>
        <begin position="236"/>
        <end position="319"/>
    </location>
</feature>
<dbReference type="PANTHER" id="PTHR46481">
    <property type="entry name" value="ZINC FINGER BED DOMAIN-CONTAINING PROTEIN 4"/>
    <property type="match status" value="1"/>
</dbReference>
<dbReference type="SUPFAM" id="SSF53098">
    <property type="entry name" value="Ribonuclease H-like"/>
    <property type="match status" value="1"/>
</dbReference>
<evidence type="ECO:0000313" key="12">
    <source>
        <dbReference type="EMBL" id="KAF5325870.1"/>
    </source>
</evidence>
<keyword evidence="2" id="KW-0479">Metal-binding</keyword>
<feature type="compositionally biased region" description="Basic and acidic residues" evidence="10">
    <location>
        <begin position="863"/>
        <end position="876"/>
    </location>
</feature>
<reference evidence="12 13" key="1">
    <citation type="journal article" date="2020" name="ISME J.">
        <title>Uncovering the hidden diversity of litter-decomposition mechanisms in mushroom-forming fungi.</title>
        <authorList>
            <person name="Floudas D."/>
            <person name="Bentzer J."/>
            <person name="Ahren D."/>
            <person name="Johansson T."/>
            <person name="Persson P."/>
            <person name="Tunlid A."/>
        </authorList>
    </citation>
    <scope>NUCLEOTIDE SEQUENCE [LARGE SCALE GENOMIC DNA]</scope>
    <source>
        <strain evidence="12 13">CBS 175.51</strain>
    </source>
</reference>
<organism evidence="12 13">
    <name type="scientific">Ephemerocybe angulata</name>
    <dbReference type="NCBI Taxonomy" id="980116"/>
    <lineage>
        <taxon>Eukaryota</taxon>
        <taxon>Fungi</taxon>
        <taxon>Dikarya</taxon>
        <taxon>Basidiomycota</taxon>
        <taxon>Agaricomycotina</taxon>
        <taxon>Agaricomycetes</taxon>
        <taxon>Agaricomycetidae</taxon>
        <taxon>Agaricales</taxon>
        <taxon>Agaricineae</taxon>
        <taxon>Psathyrellaceae</taxon>
        <taxon>Ephemerocybe</taxon>
    </lineage>
</organism>
<dbReference type="PANTHER" id="PTHR46481:SF10">
    <property type="entry name" value="ZINC FINGER BED DOMAIN-CONTAINING PROTEIN 39"/>
    <property type="match status" value="1"/>
</dbReference>
<feature type="region of interest" description="Disordered" evidence="10">
    <location>
        <begin position="1"/>
        <end position="166"/>
    </location>
</feature>
<evidence type="ECO:0000313" key="13">
    <source>
        <dbReference type="Proteomes" id="UP000541558"/>
    </source>
</evidence>
<dbReference type="Pfam" id="PF24883">
    <property type="entry name" value="NPHP3_N"/>
    <property type="match status" value="1"/>
</dbReference>
<evidence type="ECO:0000256" key="3">
    <source>
        <dbReference type="ARBA" id="ARBA00022737"/>
    </source>
</evidence>
<keyword evidence="3" id="KW-0677">Repeat</keyword>
<proteinExistence type="predicted"/>
<keyword evidence="7" id="KW-0804">Transcription</keyword>
<sequence length="1062" mass="118233">MPYGSPSDQHHNPHSNTLWSDTNNHNLQQTQLSSSYLANPQAPYPSQGYGGPTRPATPQTYHWAQPVHPSPPYPHHPSHQPTGSHPYYGHTTIASPSPLGNAPSTVLNSVQIPPEKITSASNKRARAPESAAAKGKKAAAKPGTKRKRTGPAASVSQELENIPPRTCGVGPVNPLALNLTIDDSDDELFVAPPPTATSEPEPFVSDNPAIEEMVKEMHKSLVEHGTKKATEGSSADAATDVWIFMTARESDIAPAGWTPESEDNSKFIFTRPKTGYVNCKLCAKVHKKWQSYTLKKSSGMTTALRAHLVTKHRDDYEEIVRAFKLKGHEKIGKSESSTSPFSVDVLNNLIIDWLVTDDQAGNVLDNSFFRRVVLYLGEGKITDSDLLHRTQASNLILKRYDEEIERTKAELKGSPGRISFSTDLWSDPRLRSFMAVTAHYIVRDPDDGGRLKMRCGLIAFRHISGQHTGVNLAKEFFSILQGLGISHKIGIITMDNASNNDTFMKGLQDLLEVEGYAFDEKGNRVRCFPHVINIACQAIIVALEGSLPEYTAPPHYMASPKWGAFVAILQSGLLARARGVINGSRSSGQRREALANLIKEGNQRILDRQGDERKTQEDLKAGWWEIPIPLLELCRDCATRWSSTFLMLDRFLMLLPELLCSERTPTLSMALPAYEALIKSWTDHKEVVPELSHIIDIGLAKLEDYLGRTRDSRIYSLSMVVNPALKLSWTDPSPPRFDSDGFEIPKSAFGDEGSTKFKEAKEWVLEEMLKYQTDRRRKAEASRHQPRPATTATTIALAIPMRRTSSESAAQAQSRGFAFFQQPTAPVRRAGSMFEAPFTTADVVQAAVDEAGPSPAARPRQRSSIEEKREEEARRLEEDRHIVQREFTQYLEQGITVEMTSIGQLCYWEVSTILIYNSLDALKWSEMFPAAYLPRIMSQYFDNAHEFSIGEITINHSSQHNHGLQSGIQKLAEHIAAGASYDSRERYPPPKCYPGTQDVILESVTSWFRQRAEGKPILWLHGPTGMGKTTVAQTIAEQIETERQLAAAFFFSRSSAALTKKR</sequence>